<dbReference type="Proteomes" id="UP000190037">
    <property type="component" value="Unassembled WGS sequence"/>
</dbReference>
<proteinExistence type="predicted"/>
<reference evidence="2 3" key="1">
    <citation type="submission" date="2017-03" db="EMBL/GenBank/DDBJ databases">
        <title>Draft genome sequence of Streptomyces scabrisporus NF3, endophyte isolated from Amphipterygium adstringens.</title>
        <authorList>
            <person name="Vazquez M."/>
            <person name="Ceapa C.D."/>
            <person name="Rodriguez Luna D."/>
            <person name="Sanchez Esquivel S."/>
        </authorList>
    </citation>
    <scope>NUCLEOTIDE SEQUENCE [LARGE SCALE GENOMIC DNA]</scope>
    <source>
        <strain evidence="2 3">NF3</strain>
    </source>
</reference>
<organism evidence="2 3">
    <name type="scientific">Embleya scabrispora</name>
    <dbReference type="NCBI Taxonomy" id="159449"/>
    <lineage>
        <taxon>Bacteria</taxon>
        <taxon>Bacillati</taxon>
        <taxon>Actinomycetota</taxon>
        <taxon>Actinomycetes</taxon>
        <taxon>Kitasatosporales</taxon>
        <taxon>Streptomycetaceae</taxon>
        <taxon>Embleya</taxon>
    </lineage>
</organism>
<dbReference type="RefSeq" id="WP_078976529.1">
    <property type="nucleotide sequence ID" value="NZ_MWQN01000001.1"/>
</dbReference>
<evidence type="ECO:0000313" key="2">
    <source>
        <dbReference type="EMBL" id="OPC82260.1"/>
    </source>
</evidence>
<dbReference type="STRING" id="159449.B4N89_16155"/>
<name>A0A1T3P046_9ACTN</name>
<gene>
    <name evidence="2" type="ORF">B4N89_16155</name>
</gene>
<dbReference type="AlphaFoldDB" id="A0A1T3P046"/>
<keyword evidence="3" id="KW-1185">Reference proteome</keyword>
<evidence type="ECO:0000313" key="3">
    <source>
        <dbReference type="Proteomes" id="UP000190037"/>
    </source>
</evidence>
<comment type="caution">
    <text evidence="2">The sequence shown here is derived from an EMBL/GenBank/DDBJ whole genome shotgun (WGS) entry which is preliminary data.</text>
</comment>
<protein>
    <submittedName>
        <fullName evidence="2">Uncharacterized protein</fullName>
    </submittedName>
</protein>
<sequence>MDEGTGDGGGFEVTLDHLRKTVDPLIASLQVADQIWKDDGQMAAGIERCESEKITNCVRRFLHDWGHAMGVVVKQGTFVASALQQVIANYELAERNAEAGFRPVSPPGPIERVSQQAGLPRAANPLAPNPPAAK</sequence>
<accession>A0A1T3P046</accession>
<dbReference type="EMBL" id="MWQN01000001">
    <property type="protein sequence ID" value="OPC82260.1"/>
    <property type="molecule type" value="Genomic_DNA"/>
</dbReference>
<feature type="region of interest" description="Disordered" evidence="1">
    <location>
        <begin position="100"/>
        <end position="134"/>
    </location>
</feature>
<evidence type="ECO:0000256" key="1">
    <source>
        <dbReference type="SAM" id="MobiDB-lite"/>
    </source>
</evidence>